<sequence>MVAGSSPARPTSELYCVGYTNTAYLYERTAESDTATHPTHLSDIVATLVTQRHAAAEQRRAAYDH</sequence>
<evidence type="ECO:0000313" key="4">
    <source>
        <dbReference type="Proteomes" id="UP001140272"/>
    </source>
</evidence>
<proteinExistence type="predicted"/>
<protein>
    <submittedName>
        <fullName evidence="1">Uncharacterized protein</fullName>
    </submittedName>
</protein>
<dbReference type="EMBL" id="JACKRN010000853">
    <property type="protein sequence ID" value="MCV7073299.1"/>
    <property type="molecule type" value="Genomic_DNA"/>
</dbReference>
<evidence type="ECO:0000313" key="2">
    <source>
        <dbReference type="EMBL" id="ULP35045.1"/>
    </source>
</evidence>
<keyword evidence="3" id="KW-1185">Reference proteome</keyword>
<accession>A0A9X3BJT7</accession>
<dbReference type="AlphaFoldDB" id="A0A9X3BJT7"/>
<dbReference type="EMBL" id="CP092427">
    <property type="protein sequence ID" value="ULP35045.1"/>
    <property type="molecule type" value="Genomic_DNA"/>
</dbReference>
<dbReference type="Proteomes" id="UP001140272">
    <property type="component" value="Unassembled WGS sequence"/>
</dbReference>
<organism evidence="1 4">
    <name type="scientific">Mycolicibacterium rufum</name>
    <dbReference type="NCBI Taxonomy" id="318424"/>
    <lineage>
        <taxon>Bacteria</taxon>
        <taxon>Bacillati</taxon>
        <taxon>Actinomycetota</taxon>
        <taxon>Actinomycetes</taxon>
        <taxon>Mycobacteriales</taxon>
        <taxon>Mycobacteriaceae</taxon>
        <taxon>Mycolicibacterium</taxon>
    </lineage>
</organism>
<reference evidence="2" key="3">
    <citation type="submission" date="2022-08" db="EMBL/GenBank/DDBJ databases">
        <title>Whole genome sequencing of non-tuberculosis mycobacteria type-strains.</title>
        <authorList>
            <person name="Igarashi Y."/>
            <person name="Osugi A."/>
            <person name="Mitarai S."/>
        </authorList>
    </citation>
    <scope>NUCLEOTIDE SEQUENCE</scope>
    <source>
        <strain evidence="2">JCM 16372</strain>
    </source>
</reference>
<name>A0A9X3BJT7_9MYCO</name>
<gene>
    <name evidence="1" type="ORF">H7H73_26265</name>
    <name evidence="2" type="ORF">MJO55_17215</name>
</gene>
<evidence type="ECO:0000313" key="1">
    <source>
        <dbReference type="EMBL" id="MCV7073299.1"/>
    </source>
</evidence>
<dbReference type="Proteomes" id="UP001055159">
    <property type="component" value="Chromosome"/>
</dbReference>
<reference evidence="1" key="1">
    <citation type="submission" date="2020-07" db="EMBL/GenBank/DDBJ databases">
        <authorList>
            <person name="Pettersson B.M.F."/>
            <person name="Behra P.R.K."/>
            <person name="Ramesh M."/>
            <person name="Das S."/>
            <person name="Dasgupta S."/>
            <person name="Kirsebom L.A."/>
        </authorList>
    </citation>
    <scope>NUCLEOTIDE SEQUENCE</scope>
    <source>
        <strain evidence="1">DSM 45406</strain>
    </source>
</reference>
<evidence type="ECO:0000313" key="3">
    <source>
        <dbReference type="Proteomes" id="UP001055159"/>
    </source>
</evidence>
<reference evidence="1" key="2">
    <citation type="journal article" date="2022" name="BMC Genomics">
        <title>Comparative genome analysis of mycobacteria focusing on tRNA and non-coding RNA.</title>
        <authorList>
            <person name="Behra P.R.K."/>
            <person name="Pettersson B.M.F."/>
            <person name="Ramesh M."/>
            <person name="Das S."/>
            <person name="Dasgupta S."/>
            <person name="Kirsebom L.A."/>
        </authorList>
    </citation>
    <scope>NUCLEOTIDE SEQUENCE</scope>
    <source>
        <strain evidence="1">DSM 45406</strain>
    </source>
</reference>
<dbReference type="RefSeq" id="WP_239735295.1">
    <property type="nucleotide sequence ID" value="NZ_CP092427.2"/>
</dbReference>